<feature type="transmembrane region" description="Helical" evidence="3">
    <location>
        <begin position="147"/>
        <end position="168"/>
    </location>
</feature>
<feature type="transmembrane region" description="Helical" evidence="3">
    <location>
        <begin position="199"/>
        <end position="217"/>
    </location>
</feature>
<keyword evidence="3" id="KW-0472">Membrane</keyword>
<feature type="transmembrane region" description="Helical" evidence="3">
    <location>
        <begin position="96"/>
        <end position="116"/>
    </location>
</feature>
<evidence type="ECO:0000256" key="2">
    <source>
        <dbReference type="RuleBase" id="RU003793"/>
    </source>
</evidence>
<keyword evidence="6" id="KW-1185">Reference proteome</keyword>
<dbReference type="Pfam" id="PF01478">
    <property type="entry name" value="Peptidase_A24"/>
    <property type="match status" value="1"/>
</dbReference>
<dbReference type="PRINTS" id="PR00864">
    <property type="entry name" value="PREPILNPTASE"/>
</dbReference>
<dbReference type="PANTHER" id="PTHR30487">
    <property type="entry name" value="TYPE 4 PREPILIN-LIKE PROTEINS LEADER PEPTIDE-PROCESSING ENZYME"/>
    <property type="match status" value="1"/>
</dbReference>
<feature type="domain" description="Prepilin type IV endopeptidase peptidase" evidence="4">
    <location>
        <begin position="101"/>
        <end position="201"/>
    </location>
</feature>
<dbReference type="Gene3D" id="1.20.120.1220">
    <property type="match status" value="1"/>
</dbReference>
<dbReference type="GO" id="GO:0004190">
    <property type="term" value="F:aspartic-type endopeptidase activity"/>
    <property type="evidence" value="ECO:0007669"/>
    <property type="project" value="UniProtKB-EC"/>
</dbReference>
<evidence type="ECO:0000256" key="1">
    <source>
        <dbReference type="ARBA" id="ARBA00005801"/>
    </source>
</evidence>
<feature type="transmembrane region" description="Helical" evidence="3">
    <location>
        <begin position="6"/>
        <end position="25"/>
    </location>
</feature>
<comment type="similarity">
    <text evidence="1 2">Belongs to the peptidase A24 family.</text>
</comment>
<reference evidence="6" key="1">
    <citation type="journal article" date="2019" name="Int. J. Syst. Evol. Microbiol.">
        <title>The Global Catalogue of Microorganisms (GCM) 10K type strain sequencing project: providing services to taxonomists for standard genome sequencing and annotation.</title>
        <authorList>
            <consortium name="The Broad Institute Genomics Platform"/>
            <consortium name="The Broad Institute Genome Sequencing Center for Infectious Disease"/>
            <person name="Wu L."/>
            <person name="Ma J."/>
        </authorList>
    </citation>
    <scope>NUCLEOTIDE SEQUENCE [LARGE SCALE GENOMIC DNA]</scope>
    <source>
        <strain evidence="6">CCM 7224</strain>
    </source>
</reference>
<feature type="transmembrane region" description="Helical" evidence="3">
    <location>
        <begin position="224"/>
        <end position="242"/>
    </location>
</feature>
<feature type="transmembrane region" description="Helical" evidence="3">
    <location>
        <begin position="123"/>
        <end position="141"/>
    </location>
</feature>
<evidence type="ECO:0000313" key="6">
    <source>
        <dbReference type="Proteomes" id="UP001595834"/>
    </source>
</evidence>
<keyword evidence="3" id="KW-1133">Transmembrane helix</keyword>
<keyword evidence="5" id="KW-0378">Hydrolase</keyword>
<comment type="caution">
    <text evidence="5">The sequence shown here is derived from an EMBL/GenBank/DDBJ whole genome shotgun (WGS) entry which is preliminary data.</text>
</comment>
<proteinExistence type="inferred from homology"/>
<protein>
    <submittedName>
        <fullName evidence="5">Prepilin peptidase</fullName>
        <ecNumber evidence="5">3.4.23.43</ecNumber>
    </submittedName>
</protein>
<sequence>MLVTLAVAYGALAGLLLPRAVYKLAVPAGESWRAQCPAGHPAPAWLGLPHCKNCATENETAARARRWYGPSAPLAALVTVLVCGVLAYMTEPRLELAVWLLLTPILVLLAWVDATVHRLPDVLTLPLTAATLLLLGAAALLPNPGGSWPTALSGALALGGGYFVLFLISPRSLGFGDVKLAVALGAMLGWYGWRTLALGAIAGQLLAAAVGLGLIALRKAQAKSAIPYGPFLICGTIVGIIAR</sequence>
<accession>A0ABV9UF10</accession>
<dbReference type="Proteomes" id="UP001595834">
    <property type="component" value="Unassembled WGS sequence"/>
</dbReference>
<evidence type="ECO:0000256" key="3">
    <source>
        <dbReference type="SAM" id="Phobius"/>
    </source>
</evidence>
<dbReference type="InterPro" id="IPR014032">
    <property type="entry name" value="Peptidase_A24A_bac"/>
</dbReference>
<dbReference type="PANTHER" id="PTHR30487:SF0">
    <property type="entry name" value="PREPILIN LEADER PEPTIDASE_N-METHYLTRANSFERASE-RELATED"/>
    <property type="match status" value="1"/>
</dbReference>
<feature type="transmembrane region" description="Helical" evidence="3">
    <location>
        <begin position="72"/>
        <end position="90"/>
    </location>
</feature>
<dbReference type="RefSeq" id="WP_344370559.1">
    <property type="nucleotide sequence ID" value="NZ_BAAASQ010000001.1"/>
</dbReference>
<dbReference type="EMBL" id="JBHSIZ010000005">
    <property type="protein sequence ID" value="MFC4955619.1"/>
    <property type="molecule type" value="Genomic_DNA"/>
</dbReference>
<dbReference type="InterPro" id="IPR050882">
    <property type="entry name" value="Prepilin_peptidase/N-MTase"/>
</dbReference>
<gene>
    <name evidence="5" type="ORF">ACFPFX_04825</name>
</gene>
<dbReference type="InterPro" id="IPR000045">
    <property type="entry name" value="Prepilin_IV_endopep_pep"/>
</dbReference>
<keyword evidence="3" id="KW-0812">Transmembrane</keyword>
<name>A0ABV9UF10_9ACTN</name>
<evidence type="ECO:0000313" key="5">
    <source>
        <dbReference type="EMBL" id="MFC4955619.1"/>
    </source>
</evidence>
<organism evidence="5 6">
    <name type="scientific">Streptomyces mauvecolor</name>
    <dbReference type="NCBI Taxonomy" id="58345"/>
    <lineage>
        <taxon>Bacteria</taxon>
        <taxon>Bacillati</taxon>
        <taxon>Actinomycetota</taxon>
        <taxon>Actinomycetes</taxon>
        <taxon>Kitasatosporales</taxon>
        <taxon>Streptomycetaceae</taxon>
        <taxon>Streptomyces</taxon>
    </lineage>
</organism>
<dbReference type="EC" id="3.4.23.43" evidence="5"/>
<evidence type="ECO:0000259" key="4">
    <source>
        <dbReference type="Pfam" id="PF01478"/>
    </source>
</evidence>